<dbReference type="CDD" id="cd00367">
    <property type="entry name" value="PTS-HPr_like"/>
    <property type="match status" value="1"/>
</dbReference>
<evidence type="ECO:0000256" key="6">
    <source>
        <dbReference type="ARBA" id="ARBA00022597"/>
    </source>
</evidence>
<dbReference type="Proteomes" id="UP000642571">
    <property type="component" value="Unassembled WGS sequence"/>
</dbReference>
<comment type="similarity">
    <text evidence="3">Belongs to the HPr family.</text>
</comment>
<dbReference type="Gene3D" id="3.30.1340.10">
    <property type="entry name" value="HPr-like"/>
    <property type="match status" value="1"/>
</dbReference>
<evidence type="ECO:0000256" key="3">
    <source>
        <dbReference type="ARBA" id="ARBA00010736"/>
    </source>
</evidence>
<evidence type="ECO:0000313" key="10">
    <source>
        <dbReference type="Proteomes" id="UP000642571"/>
    </source>
</evidence>
<name>A0ABQ1PYT7_9BACI</name>
<keyword evidence="6" id="KW-0762">Sugar transport</keyword>
<evidence type="ECO:0000256" key="5">
    <source>
        <dbReference type="ARBA" id="ARBA00022490"/>
    </source>
</evidence>
<evidence type="ECO:0000256" key="2">
    <source>
        <dbReference type="ARBA" id="ARBA00004496"/>
    </source>
</evidence>
<dbReference type="InterPro" id="IPR035895">
    <property type="entry name" value="HPr-like_sf"/>
</dbReference>
<dbReference type="InterPro" id="IPR000032">
    <property type="entry name" value="HPr-like"/>
</dbReference>
<dbReference type="InterPro" id="IPR002114">
    <property type="entry name" value="PTS_HPr_Ser_P_site"/>
</dbReference>
<dbReference type="NCBIfam" id="NF010352">
    <property type="entry name" value="PRK13780.1"/>
    <property type="match status" value="1"/>
</dbReference>
<comment type="function">
    <text evidence="1">General (non sugar-specific) component of the phosphoenolpyruvate-dependent sugar phosphotransferase system (sugar PTS). This major carbohydrate active-transport system catalyzes the phosphorylation of incoming sugar substrates concomitantly with their translocation across the cell membrane. The phosphoryl group from phosphoenolpyruvate (PEP) is transferred to the phosphoryl carrier protein HPr by enzyme I. Phospho-HPr then transfers it to the PTS EIIA domain.</text>
</comment>
<proteinExistence type="inferred from homology"/>
<keyword evidence="5" id="KW-0963">Cytoplasm</keyword>
<protein>
    <recommendedName>
        <fullName evidence="4">Phosphocarrier protein HPr</fullName>
    </recommendedName>
</protein>
<comment type="subcellular location">
    <subcellularLocation>
        <location evidence="2">Cytoplasm</location>
    </subcellularLocation>
</comment>
<feature type="domain" description="HPr" evidence="8">
    <location>
        <begin position="1"/>
        <end position="88"/>
    </location>
</feature>
<evidence type="ECO:0000256" key="7">
    <source>
        <dbReference type="ARBA" id="ARBA00022683"/>
    </source>
</evidence>
<dbReference type="RefSeq" id="WP_188652122.1">
    <property type="nucleotide sequence ID" value="NZ_BMIN01000004.1"/>
</dbReference>
<keyword evidence="7" id="KW-0598">Phosphotransferase system</keyword>
<dbReference type="PROSITE" id="PS00589">
    <property type="entry name" value="PTS_HPR_SER"/>
    <property type="match status" value="1"/>
</dbReference>
<gene>
    <name evidence="9" type="primary">ptsH</name>
    <name evidence="9" type="ORF">GCM10011389_13620</name>
</gene>
<evidence type="ECO:0000256" key="1">
    <source>
        <dbReference type="ARBA" id="ARBA00003681"/>
    </source>
</evidence>
<dbReference type="NCBIfam" id="TIGR01003">
    <property type="entry name" value="PTS_HPr_family"/>
    <property type="match status" value="1"/>
</dbReference>
<dbReference type="PRINTS" id="PR00107">
    <property type="entry name" value="PHOSPHOCPHPR"/>
</dbReference>
<evidence type="ECO:0000259" key="8">
    <source>
        <dbReference type="PROSITE" id="PS51350"/>
    </source>
</evidence>
<comment type="caution">
    <text evidence="9">The sequence shown here is derived from an EMBL/GenBank/DDBJ whole genome shotgun (WGS) entry which is preliminary data.</text>
</comment>
<dbReference type="InterPro" id="IPR050399">
    <property type="entry name" value="HPr"/>
</dbReference>
<dbReference type="PROSITE" id="PS51350">
    <property type="entry name" value="PTS_HPR_DOM"/>
    <property type="match status" value="1"/>
</dbReference>
<sequence length="88" mass="9342">MVEQTMTITSEDGVHARPATVLVQTAGQYKADVNLEYNGKSVNLKSIMGIMSLGIPSGAEVKITAEGTDEEEALNGVVDSMKKENLGE</sequence>
<dbReference type="SUPFAM" id="SSF55594">
    <property type="entry name" value="HPr-like"/>
    <property type="match status" value="1"/>
</dbReference>
<dbReference type="PANTHER" id="PTHR33705:SF2">
    <property type="entry name" value="PHOSPHOCARRIER PROTEIN NPR"/>
    <property type="match status" value="1"/>
</dbReference>
<dbReference type="PROSITE" id="PS00369">
    <property type="entry name" value="PTS_HPR_HIS"/>
    <property type="match status" value="1"/>
</dbReference>
<reference evidence="10" key="1">
    <citation type="journal article" date="2019" name="Int. J. Syst. Evol. Microbiol.">
        <title>The Global Catalogue of Microorganisms (GCM) 10K type strain sequencing project: providing services to taxonomists for standard genome sequencing and annotation.</title>
        <authorList>
            <consortium name="The Broad Institute Genomics Platform"/>
            <consortium name="The Broad Institute Genome Sequencing Center for Infectious Disease"/>
            <person name="Wu L."/>
            <person name="Ma J."/>
        </authorList>
    </citation>
    <scope>NUCLEOTIDE SEQUENCE [LARGE SCALE GENOMIC DNA]</scope>
    <source>
        <strain evidence="10">CGMCC 1.15353</strain>
    </source>
</reference>
<organism evidence="9 10">
    <name type="scientific">Pontibacillus salipaludis</name>
    <dbReference type="NCBI Taxonomy" id="1697394"/>
    <lineage>
        <taxon>Bacteria</taxon>
        <taxon>Bacillati</taxon>
        <taxon>Bacillota</taxon>
        <taxon>Bacilli</taxon>
        <taxon>Bacillales</taxon>
        <taxon>Bacillaceae</taxon>
        <taxon>Pontibacillus</taxon>
    </lineage>
</organism>
<dbReference type="Pfam" id="PF00381">
    <property type="entry name" value="PTS-HPr"/>
    <property type="match status" value="1"/>
</dbReference>
<keyword evidence="10" id="KW-1185">Reference proteome</keyword>
<dbReference type="EMBL" id="BMIN01000004">
    <property type="protein sequence ID" value="GGD07328.1"/>
    <property type="molecule type" value="Genomic_DNA"/>
</dbReference>
<dbReference type="InterPro" id="IPR001020">
    <property type="entry name" value="PTS_HPr_His_P_site"/>
</dbReference>
<evidence type="ECO:0000313" key="9">
    <source>
        <dbReference type="EMBL" id="GGD07328.1"/>
    </source>
</evidence>
<evidence type="ECO:0000256" key="4">
    <source>
        <dbReference type="ARBA" id="ARBA00020422"/>
    </source>
</evidence>
<accession>A0ABQ1PYT7</accession>
<dbReference type="PANTHER" id="PTHR33705">
    <property type="entry name" value="PHOSPHOCARRIER PROTEIN HPR"/>
    <property type="match status" value="1"/>
</dbReference>
<keyword evidence="6" id="KW-0813">Transport</keyword>